<keyword evidence="1" id="KW-0732">Signal</keyword>
<proteinExistence type="predicted"/>
<feature type="chain" id="PRO_5041440677" description="Peptide-binding protein" evidence="1">
    <location>
        <begin position="34"/>
        <end position="104"/>
    </location>
</feature>
<protein>
    <recommendedName>
        <fullName evidence="4">Peptide-binding protein</fullName>
    </recommendedName>
</protein>
<evidence type="ECO:0000256" key="1">
    <source>
        <dbReference type="SAM" id="SignalP"/>
    </source>
</evidence>
<keyword evidence="3" id="KW-1185">Reference proteome</keyword>
<organism evidence="2 3">
    <name type="scientific">Methylobacterium tardum</name>
    <dbReference type="NCBI Taxonomy" id="374432"/>
    <lineage>
        <taxon>Bacteria</taxon>
        <taxon>Pseudomonadati</taxon>
        <taxon>Pseudomonadota</taxon>
        <taxon>Alphaproteobacteria</taxon>
        <taxon>Hyphomicrobiales</taxon>
        <taxon>Methylobacteriaceae</taxon>
        <taxon>Methylobacterium</taxon>
    </lineage>
</organism>
<evidence type="ECO:0008006" key="4">
    <source>
        <dbReference type="Google" id="ProtNLM"/>
    </source>
</evidence>
<name>A0AA37THS7_9HYPH</name>
<comment type="caution">
    <text evidence="2">The sequence shown here is derived from an EMBL/GenBank/DDBJ whole genome shotgun (WGS) entry which is preliminary data.</text>
</comment>
<dbReference type="EMBL" id="BSPL01000017">
    <property type="protein sequence ID" value="GLS71134.1"/>
    <property type="molecule type" value="Genomic_DNA"/>
</dbReference>
<dbReference type="Proteomes" id="UP001157440">
    <property type="component" value="Unassembled WGS sequence"/>
</dbReference>
<gene>
    <name evidence="2" type="ORF">GCM10007890_31470</name>
</gene>
<accession>A0AA37THS7</accession>
<reference evidence="3" key="1">
    <citation type="journal article" date="2019" name="Int. J. Syst. Evol. Microbiol.">
        <title>The Global Catalogue of Microorganisms (GCM) 10K type strain sequencing project: providing services to taxonomists for standard genome sequencing and annotation.</title>
        <authorList>
            <consortium name="The Broad Institute Genomics Platform"/>
            <consortium name="The Broad Institute Genome Sequencing Center for Infectious Disease"/>
            <person name="Wu L."/>
            <person name="Ma J."/>
        </authorList>
    </citation>
    <scope>NUCLEOTIDE SEQUENCE [LARGE SCALE GENOMIC DNA]</scope>
    <source>
        <strain evidence="3">NBRC 103632</strain>
    </source>
</reference>
<feature type="signal peptide" evidence="1">
    <location>
        <begin position="1"/>
        <end position="33"/>
    </location>
</feature>
<dbReference type="RefSeq" id="WP_373323653.1">
    <property type="nucleotide sequence ID" value="NZ_BPQZ01000001.1"/>
</dbReference>
<evidence type="ECO:0000313" key="2">
    <source>
        <dbReference type="EMBL" id="GLS71134.1"/>
    </source>
</evidence>
<evidence type="ECO:0000313" key="3">
    <source>
        <dbReference type="Proteomes" id="UP001157440"/>
    </source>
</evidence>
<dbReference type="AlphaFoldDB" id="A0AA37THS7"/>
<sequence>MTPPNRTTLPMRARLALPVALCIAPLAADPALAEPETYRISGLAPGEALSIRAEPDPSAEQIGEIRSRALVFGCTNETPSRTTWCRVKAGRVLGWARRRYLAPD</sequence>